<name>A0A5C8UY20_9MICO</name>
<feature type="domain" description="HTH lacI-type" evidence="4">
    <location>
        <begin position="4"/>
        <end position="56"/>
    </location>
</feature>
<evidence type="ECO:0000256" key="3">
    <source>
        <dbReference type="ARBA" id="ARBA00023163"/>
    </source>
</evidence>
<proteinExistence type="predicted"/>
<evidence type="ECO:0000313" key="5">
    <source>
        <dbReference type="EMBL" id="TXN32531.1"/>
    </source>
</evidence>
<dbReference type="Gene3D" id="3.40.50.2300">
    <property type="match status" value="2"/>
</dbReference>
<dbReference type="SUPFAM" id="SSF53822">
    <property type="entry name" value="Periplasmic binding protein-like I"/>
    <property type="match status" value="1"/>
</dbReference>
<gene>
    <name evidence="5" type="ORF">FVP33_02115</name>
</gene>
<dbReference type="Proteomes" id="UP000321379">
    <property type="component" value="Unassembled WGS sequence"/>
</dbReference>
<comment type="caution">
    <text evidence="5">The sequence shown here is derived from an EMBL/GenBank/DDBJ whole genome shotgun (WGS) entry which is preliminary data.</text>
</comment>
<dbReference type="GO" id="GO:0003700">
    <property type="term" value="F:DNA-binding transcription factor activity"/>
    <property type="evidence" value="ECO:0007669"/>
    <property type="project" value="TreeGrafter"/>
</dbReference>
<dbReference type="SUPFAM" id="SSF47413">
    <property type="entry name" value="lambda repressor-like DNA-binding domains"/>
    <property type="match status" value="1"/>
</dbReference>
<dbReference type="CDD" id="cd06267">
    <property type="entry name" value="PBP1_LacI_sugar_binding-like"/>
    <property type="match status" value="1"/>
</dbReference>
<dbReference type="Pfam" id="PF00356">
    <property type="entry name" value="LacI"/>
    <property type="match status" value="1"/>
</dbReference>
<sequence length="341" mass="36386">MSAIADVARLAGVSKSTASRALSGRGYVSEQTKTKVERAAAAIGYVVSSNAASLVTGRTRNVGVVIPFVNRWFFAEVLEGIESALIGAGYDLTLYRLSPNAALRERIFDYFLVRKRVDAVIAVDVALTAHEVALLKSLGKPIVSIGGDIDGISSLSIDDVRASRFMTEHLLSLGHTRIMHLGGDLNEQMDFRVHTQRLTGMREALDAAGIEHPDDFRAVPYTIPGGYAGALAVLGDPGSRPTAIVAGCDEIAIGAIVAARQLGITVPEQVSIVGIDGHNLAEMFGLTTLEQYPVDQGAKAVEMIMERLTSDRGPLEDERVTMPVHLKVRRSTTAPAGVAVR</sequence>
<dbReference type="PROSITE" id="PS50932">
    <property type="entry name" value="HTH_LACI_2"/>
    <property type="match status" value="1"/>
</dbReference>
<dbReference type="AlphaFoldDB" id="A0A5C8UY20"/>
<dbReference type="InterPro" id="IPR010982">
    <property type="entry name" value="Lambda_DNA-bd_dom_sf"/>
</dbReference>
<dbReference type="PANTHER" id="PTHR30146:SF109">
    <property type="entry name" value="HTH-TYPE TRANSCRIPTIONAL REGULATOR GALS"/>
    <property type="match status" value="1"/>
</dbReference>
<keyword evidence="3" id="KW-0804">Transcription</keyword>
<evidence type="ECO:0000313" key="6">
    <source>
        <dbReference type="Proteomes" id="UP000321379"/>
    </source>
</evidence>
<dbReference type="PROSITE" id="PS00356">
    <property type="entry name" value="HTH_LACI_1"/>
    <property type="match status" value="1"/>
</dbReference>
<reference evidence="5 6" key="1">
    <citation type="submission" date="2019-08" db="EMBL/GenBank/DDBJ databases">
        <title>Bacterial whole genome sequence for Glaciihabitans sp. CHu50b-6-2.</title>
        <authorList>
            <person name="Jin L."/>
        </authorList>
    </citation>
    <scope>NUCLEOTIDE SEQUENCE [LARGE SCALE GENOMIC DNA]</scope>
    <source>
        <strain evidence="5 6">CHu50b-6-2</strain>
    </source>
</reference>
<evidence type="ECO:0000256" key="2">
    <source>
        <dbReference type="ARBA" id="ARBA00023125"/>
    </source>
</evidence>
<dbReference type="InterPro" id="IPR046335">
    <property type="entry name" value="LacI/GalR-like_sensor"/>
</dbReference>
<dbReference type="PANTHER" id="PTHR30146">
    <property type="entry name" value="LACI-RELATED TRANSCRIPTIONAL REPRESSOR"/>
    <property type="match status" value="1"/>
</dbReference>
<keyword evidence="2" id="KW-0238">DNA-binding</keyword>
<organism evidence="5 6">
    <name type="scientific">Lacisediminihabitans profunda</name>
    <dbReference type="NCBI Taxonomy" id="2594790"/>
    <lineage>
        <taxon>Bacteria</taxon>
        <taxon>Bacillati</taxon>
        <taxon>Actinomycetota</taxon>
        <taxon>Actinomycetes</taxon>
        <taxon>Micrococcales</taxon>
        <taxon>Microbacteriaceae</taxon>
        <taxon>Lacisediminihabitans</taxon>
    </lineage>
</organism>
<dbReference type="Gene3D" id="1.10.260.40">
    <property type="entry name" value="lambda repressor-like DNA-binding domains"/>
    <property type="match status" value="1"/>
</dbReference>
<dbReference type="EMBL" id="VRMG01000003">
    <property type="protein sequence ID" value="TXN32531.1"/>
    <property type="molecule type" value="Genomic_DNA"/>
</dbReference>
<dbReference type="Pfam" id="PF13377">
    <property type="entry name" value="Peripla_BP_3"/>
    <property type="match status" value="1"/>
</dbReference>
<dbReference type="InterPro" id="IPR028082">
    <property type="entry name" value="Peripla_BP_I"/>
</dbReference>
<keyword evidence="1" id="KW-0805">Transcription regulation</keyword>
<dbReference type="GO" id="GO:0000976">
    <property type="term" value="F:transcription cis-regulatory region binding"/>
    <property type="evidence" value="ECO:0007669"/>
    <property type="project" value="TreeGrafter"/>
</dbReference>
<evidence type="ECO:0000259" key="4">
    <source>
        <dbReference type="PROSITE" id="PS50932"/>
    </source>
</evidence>
<evidence type="ECO:0000256" key="1">
    <source>
        <dbReference type="ARBA" id="ARBA00023015"/>
    </source>
</evidence>
<protein>
    <submittedName>
        <fullName evidence="5">LacI family transcriptional regulator</fullName>
    </submittedName>
</protein>
<dbReference type="SMART" id="SM00354">
    <property type="entry name" value="HTH_LACI"/>
    <property type="match status" value="1"/>
</dbReference>
<keyword evidence="6" id="KW-1185">Reference proteome</keyword>
<dbReference type="InterPro" id="IPR000843">
    <property type="entry name" value="HTH_LacI"/>
</dbReference>
<accession>A0A5C8UY20</accession>
<dbReference type="CDD" id="cd01392">
    <property type="entry name" value="HTH_LacI"/>
    <property type="match status" value="1"/>
</dbReference>